<dbReference type="EMBL" id="JBEZFP010000149">
    <property type="protein sequence ID" value="MEU8139003.1"/>
    <property type="molecule type" value="Genomic_DNA"/>
</dbReference>
<protein>
    <submittedName>
        <fullName evidence="1">Uncharacterized protein</fullName>
    </submittedName>
</protein>
<keyword evidence="2" id="KW-1185">Reference proteome</keyword>
<evidence type="ECO:0000313" key="1">
    <source>
        <dbReference type="EMBL" id="MEU8139003.1"/>
    </source>
</evidence>
<name>A0ABV3DTC9_9ACTN</name>
<dbReference type="Proteomes" id="UP001551482">
    <property type="component" value="Unassembled WGS sequence"/>
</dbReference>
<gene>
    <name evidence="1" type="ORF">AB0C36_36580</name>
</gene>
<reference evidence="1 2" key="1">
    <citation type="submission" date="2024-06" db="EMBL/GenBank/DDBJ databases">
        <title>The Natural Products Discovery Center: Release of the First 8490 Sequenced Strains for Exploring Actinobacteria Biosynthetic Diversity.</title>
        <authorList>
            <person name="Kalkreuter E."/>
            <person name="Kautsar S.A."/>
            <person name="Yang D."/>
            <person name="Bader C.D."/>
            <person name="Teijaro C.N."/>
            <person name="Fluegel L."/>
            <person name="Davis C.M."/>
            <person name="Simpson J.R."/>
            <person name="Lauterbach L."/>
            <person name="Steele A.D."/>
            <person name="Gui C."/>
            <person name="Meng S."/>
            <person name="Li G."/>
            <person name="Viehrig K."/>
            <person name="Ye F."/>
            <person name="Su P."/>
            <person name="Kiefer A.F."/>
            <person name="Nichols A."/>
            <person name="Cepeda A.J."/>
            <person name="Yan W."/>
            <person name="Fan B."/>
            <person name="Jiang Y."/>
            <person name="Adhikari A."/>
            <person name="Zheng C.-J."/>
            <person name="Schuster L."/>
            <person name="Cowan T.M."/>
            <person name="Smanski M.J."/>
            <person name="Chevrette M.G."/>
            <person name="De Carvalho L.P.S."/>
            <person name="Shen B."/>
        </authorList>
    </citation>
    <scope>NUCLEOTIDE SEQUENCE [LARGE SCALE GENOMIC DNA]</scope>
    <source>
        <strain evidence="1 2">NPDC048946</strain>
    </source>
</reference>
<sequence length="200" mass="21538">MADDAANGRVAPDRRTADDSWGLLDQRTREAVDADVLRDRRLTAVRTVWDALRASGASLHAAMATVNARYAALGGRVRSRPADPLDLPSLAARAVPFAGRVVAVEAVWDGDTVHDWFVVLLAVLDDPSEERGLAIVYQRRDVPSPAGPAAAAGRALADHLGVPFHFASPGVPDDDAPRWRDVGAPVAPRLPRWGRQFTDE</sequence>
<comment type="caution">
    <text evidence="1">The sequence shown here is derived from an EMBL/GenBank/DDBJ whole genome shotgun (WGS) entry which is preliminary data.</text>
</comment>
<evidence type="ECO:0000313" key="2">
    <source>
        <dbReference type="Proteomes" id="UP001551482"/>
    </source>
</evidence>
<organism evidence="1 2">
    <name type="scientific">Streptodolium elevatio</name>
    <dbReference type="NCBI Taxonomy" id="3157996"/>
    <lineage>
        <taxon>Bacteria</taxon>
        <taxon>Bacillati</taxon>
        <taxon>Actinomycetota</taxon>
        <taxon>Actinomycetes</taxon>
        <taxon>Kitasatosporales</taxon>
        <taxon>Streptomycetaceae</taxon>
        <taxon>Streptodolium</taxon>
    </lineage>
</organism>
<dbReference type="RefSeq" id="WP_358362823.1">
    <property type="nucleotide sequence ID" value="NZ_JBEZFP010000149.1"/>
</dbReference>
<proteinExistence type="predicted"/>
<accession>A0ABV3DTC9</accession>